<evidence type="ECO:0000313" key="2">
    <source>
        <dbReference type="EMBL" id="OAL10513.1"/>
    </source>
</evidence>
<organism evidence="2 3">
    <name type="scientific">Candidatus Mycoplasma haematobovis</name>
    <dbReference type="NCBI Taxonomy" id="432608"/>
    <lineage>
        <taxon>Bacteria</taxon>
        <taxon>Bacillati</taxon>
        <taxon>Mycoplasmatota</taxon>
        <taxon>Mollicutes</taxon>
        <taxon>Mycoplasmataceae</taxon>
        <taxon>Mycoplasma</taxon>
    </lineage>
</organism>
<dbReference type="Proteomes" id="UP000077623">
    <property type="component" value="Unassembled WGS sequence"/>
</dbReference>
<protein>
    <submittedName>
        <fullName evidence="2">Uncharacterized protein</fullName>
    </submittedName>
</protein>
<gene>
    <name evidence="2" type="ORF">A6V39_00415</name>
</gene>
<sequence length="139" mass="15326">MTPKTIIASIAGTGALGGVITGGYFFMQPKNLKDILLKEGGKPLSVTDKSNDDIWTKLVKKYTEMDDTNPSIKIKELTLKGNKSKQEAGDIELLKKHCKTLYETPISSGDTFETNKKHTLNWCNEKSEMLKDMVAQASG</sequence>
<dbReference type="STRING" id="432608.A6V39_00415"/>
<name>A0A1A9QDH1_9MOLU</name>
<keyword evidence="1" id="KW-0812">Transmembrane</keyword>
<keyword evidence="1" id="KW-1133">Transmembrane helix</keyword>
<proteinExistence type="predicted"/>
<keyword evidence="3" id="KW-1185">Reference proteome</keyword>
<dbReference type="EMBL" id="LWUJ01000010">
    <property type="protein sequence ID" value="OAL10513.1"/>
    <property type="molecule type" value="Genomic_DNA"/>
</dbReference>
<evidence type="ECO:0000256" key="1">
    <source>
        <dbReference type="SAM" id="Phobius"/>
    </source>
</evidence>
<reference evidence="3" key="1">
    <citation type="submission" date="2016-04" db="EMBL/GenBank/DDBJ databases">
        <authorList>
            <person name="Quiroz-Castaneda R.E."/>
            <person name="Martinez-Ocampo F."/>
        </authorList>
    </citation>
    <scope>NUCLEOTIDE SEQUENCE [LARGE SCALE GENOMIC DNA]</scope>
    <source>
        <strain evidence="3">INIFAP01</strain>
    </source>
</reference>
<dbReference type="AlphaFoldDB" id="A0A1A9QDH1"/>
<feature type="transmembrane region" description="Helical" evidence="1">
    <location>
        <begin position="6"/>
        <end position="27"/>
    </location>
</feature>
<comment type="caution">
    <text evidence="2">The sequence shown here is derived from an EMBL/GenBank/DDBJ whole genome shotgun (WGS) entry which is preliminary data.</text>
</comment>
<accession>A0A1A9QDH1</accession>
<keyword evidence="1" id="KW-0472">Membrane</keyword>
<dbReference type="RefSeq" id="WP_187149747.1">
    <property type="nucleotide sequence ID" value="NZ_LWUJ01000010.1"/>
</dbReference>
<evidence type="ECO:0000313" key="3">
    <source>
        <dbReference type="Proteomes" id="UP000077623"/>
    </source>
</evidence>